<evidence type="ECO:0000313" key="3">
    <source>
        <dbReference type="EMBL" id="AHF77032.1"/>
    </source>
</evidence>
<dbReference type="GO" id="GO:0005829">
    <property type="term" value="C:cytosol"/>
    <property type="evidence" value="ECO:0007669"/>
    <property type="project" value="TreeGrafter"/>
</dbReference>
<evidence type="ECO:0000259" key="2">
    <source>
        <dbReference type="PROSITE" id="PS50943"/>
    </source>
</evidence>
<keyword evidence="1" id="KW-0238">DNA-binding</keyword>
<dbReference type="KEGG" id="sod:Sant_1982"/>
<evidence type="ECO:0000313" key="4">
    <source>
        <dbReference type="Proteomes" id="UP000019028"/>
    </source>
</evidence>
<keyword evidence="4" id="KW-1185">Reference proteome</keyword>
<dbReference type="PATRIC" id="fig|1239307.3.peg.2185"/>
<dbReference type="InterPro" id="IPR014710">
    <property type="entry name" value="RmlC-like_jellyroll"/>
</dbReference>
<dbReference type="PANTHER" id="PTHR46797">
    <property type="entry name" value="HTH-TYPE TRANSCRIPTIONAL REGULATOR"/>
    <property type="match status" value="1"/>
</dbReference>
<proteinExistence type="predicted"/>
<dbReference type="PROSITE" id="PS50943">
    <property type="entry name" value="HTH_CROC1"/>
    <property type="match status" value="1"/>
</dbReference>
<dbReference type="PANTHER" id="PTHR46797:SF10">
    <property type="entry name" value="BLR1115 PROTEIN"/>
    <property type="match status" value="1"/>
</dbReference>
<organism evidence="3 4">
    <name type="scientific">Sodalis praecaptivus</name>
    <dbReference type="NCBI Taxonomy" id="1239307"/>
    <lineage>
        <taxon>Bacteria</taxon>
        <taxon>Pseudomonadati</taxon>
        <taxon>Pseudomonadota</taxon>
        <taxon>Gammaproteobacteria</taxon>
        <taxon>Enterobacterales</taxon>
        <taxon>Bruguierivoracaceae</taxon>
        <taxon>Sodalis</taxon>
    </lineage>
</organism>
<dbReference type="SUPFAM" id="SSF47413">
    <property type="entry name" value="lambda repressor-like DNA-binding domains"/>
    <property type="match status" value="1"/>
</dbReference>
<dbReference type="CDD" id="cd00093">
    <property type="entry name" value="HTH_XRE"/>
    <property type="match status" value="1"/>
</dbReference>
<dbReference type="Pfam" id="PF07883">
    <property type="entry name" value="Cupin_2"/>
    <property type="match status" value="1"/>
</dbReference>
<dbReference type="AlphaFoldDB" id="W0HX05"/>
<dbReference type="InterPro" id="IPR050807">
    <property type="entry name" value="TransReg_Diox_bact_type"/>
</dbReference>
<protein>
    <submittedName>
        <fullName evidence="3">XRE family transcriptional regulator</fullName>
    </submittedName>
</protein>
<evidence type="ECO:0000256" key="1">
    <source>
        <dbReference type="ARBA" id="ARBA00023125"/>
    </source>
</evidence>
<name>W0HX05_9GAMM</name>
<dbReference type="HOGENOM" id="CLU_085376_4_1_6"/>
<dbReference type="OrthoDB" id="73827at2"/>
<dbReference type="Pfam" id="PF01381">
    <property type="entry name" value="HTH_3"/>
    <property type="match status" value="1"/>
</dbReference>
<dbReference type="InterPro" id="IPR013096">
    <property type="entry name" value="Cupin_2"/>
</dbReference>
<feature type="domain" description="HTH cro/C1-type" evidence="2">
    <location>
        <begin position="17"/>
        <end position="71"/>
    </location>
</feature>
<dbReference type="InterPro" id="IPR010982">
    <property type="entry name" value="Lambda_DNA-bd_dom_sf"/>
</dbReference>
<accession>W0HX05</accession>
<gene>
    <name evidence="3" type="ORF">Sant_1982</name>
</gene>
<dbReference type="RefSeq" id="WP_025422165.1">
    <property type="nucleotide sequence ID" value="NZ_CP006569.1"/>
</dbReference>
<dbReference type="GO" id="GO:0003700">
    <property type="term" value="F:DNA-binding transcription factor activity"/>
    <property type="evidence" value="ECO:0007669"/>
    <property type="project" value="TreeGrafter"/>
</dbReference>
<dbReference type="EMBL" id="CP006569">
    <property type="protein sequence ID" value="AHF77032.1"/>
    <property type="molecule type" value="Genomic_DNA"/>
</dbReference>
<dbReference type="GO" id="GO:0003677">
    <property type="term" value="F:DNA binding"/>
    <property type="evidence" value="ECO:0007669"/>
    <property type="project" value="UniProtKB-KW"/>
</dbReference>
<dbReference type="InterPro" id="IPR011051">
    <property type="entry name" value="RmlC_Cupin_sf"/>
</dbReference>
<sequence>MTSGSEEITRKTLSRQLKARRKELNYSLQTLAELSGVSVSMISRTERGEVTPSTSVLSRLVNALDLSFAGLMSSQMSDDIVVIRSGTQPVLEDKHNRFTRTCLSPILPGRGIDVVKVNLGAFSGSGELVGHTQPVKEYIYILAGCVDVTVGEAVSRLNAGDSMFYTAKVRHGFYNPAQDDCEFLLVIDGKQN</sequence>
<dbReference type="CDD" id="cd02209">
    <property type="entry name" value="cupin_XRE_C"/>
    <property type="match status" value="1"/>
</dbReference>
<dbReference type="InterPro" id="IPR001387">
    <property type="entry name" value="Cro/C1-type_HTH"/>
</dbReference>
<reference evidence="3 4" key="1">
    <citation type="journal article" date="2014" name="Genome Biol. Evol.">
        <title>Genome degeneration and adaptation in a nascent stage of symbiosis.</title>
        <authorList>
            <person name="Oakeson K.F."/>
            <person name="Gil R."/>
            <person name="Clayton A.L."/>
            <person name="Dunn D.M."/>
            <person name="von Niederhausern A.C."/>
            <person name="Hamil C."/>
            <person name="Aoyagi A."/>
            <person name="Duval B."/>
            <person name="Baca A."/>
            <person name="Silva F.J."/>
            <person name="Vallier A."/>
            <person name="Jackson D.G."/>
            <person name="Latorre A."/>
            <person name="Weiss R.B."/>
            <person name="Heddi A."/>
            <person name="Moya A."/>
            <person name="Dale C."/>
        </authorList>
    </citation>
    <scope>NUCLEOTIDE SEQUENCE [LARGE SCALE GENOMIC DNA]</scope>
    <source>
        <strain evidence="3 4">HS1</strain>
    </source>
</reference>
<dbReference type="SMART" id="SM00530">
    <property type="entry name" value="HTH_XRE"/>
    <property type="match status" value="1"/>
</dbReference>
<dbReference type="Gene3D" id="1.10.260.40">
    <property type="entry name" value="lambda repressor-like DNA-binding domains"/>
    <property type="match status" value="1"/>
</dbReference>
<dbReference type="Proteomes" id="UP000019028">
    <property type="component" value="Chromosome"/>
</dbReference>
<dbReference type="SUPFAM" id="SSF51182">
    <property type="entry name" value="RmlC-like cupins"/>
    <property type="match status" value="1"/>
</dbReference>
<dbReference type="Gene3D" id="2.60.120.10">
    <property type="entry name" value="Jelly Rolls"/>
    <property type="match status" value="1"/>
</dbReference>